<reference evidence="4" key="1">
    <citation type="submission" date="2025-08" db="UniProtKB">
        <authorList>
            <consortium name="RefSeq"/>
        </authorList>
    </citation>
    <scope>IDENTIFICATION</scope>
</reference>
<dbReference type="Proteomes" id="UP000694867">
    <property type="component" value="Unplaced"/>
</dbReference>
<dbReference type="InterPro" id="IPR011989">
    <property type="entry name" value="ARM-like"/>
</dbReference>
<evidence type="ECO:0000256" key="1">
    <source>
        <dbReference type="ARBA" id="ARBA00005724"/>
    </source>
</evidence>
<dbReference type="Pfam" id="PF10363">
    <property type="entry name" value="RTP1_C1"/>
    <property type="match status" value="1"/>
</dbReference>
<feature type="domain" description="RNA polymerase II assembly factor Rtp1 C-terminal" evidence="2">
    <location>
        <begin position="636"/>
        <end position="743"/>
    </location>
</feature>
<comment type="similarity">
    <text evidence="1">Belongs to the Tango6 family.</text>
</comment>
<sequence length="884" mass="98731">MTIPLSSDPIWRRVEEVVLELEERKLGEASASASSIQGKFNVISDLAIGPNLLPNVGNSCKKTRTSDPPQALLEHRRLVAGVQILLHFISAKGPYGQIVIISQLPRILAALMQLCHAPIRSVEPSETPIPDSVRGWLQHGDAIGDFDVSADGVVAEMQRDRLRLGVELQQLVSKLFPPAVIETFFVMLNSESPRWLKKAVSSRLSDEILRERGLSNLICAMGQVFDRDTPWLQFEKVAMLVTRPPSTASDTDYTRNMGSQLKNILSENILKSEMTLVVAIINAFLTQKPELGTELVLIPCFAKFFALLQGDPGSERKISSKEIRKHVELVHLSCGFLPRDCALLEAFALLAPLYLMMAAYSIEVKNSETSLHVETIVKLVSSLSDGVDVVLACLDPCDPRFTLPNPPGLSINEMGDIEISDGGTILAPSPELYECLFSEIFRVDATLACRICLRLMDYYERERAEESGASAEFWRVCGCLLVKLIPMCEETIKQNEDFTVRTIINNMSRVHQSEQAQEALKLVEMLLRTVDQLSTENRQRLRASVVHLENVGGYLESKALTLRDGILEKLADVEPFCMGPTLLTWKYAPTALRILANKTWKNHEAFPVRESVECLVEPHVNHPTRAKSVFGTMSEYQKVRDELLDPDVAIRGHGFIQLRKLLAARDPQAGKDLKYLHELCKVALQEKDTYIYLGAVQCYAQIVGWQTGEFLPELLDSFKETDSDDIKMRLTETLLQCVMSFGDLSPVYCEMIVDAIIDLLDSETVDATSKCAASSILGYTLGHIPNRSPSFRRAVNILISMITFEPDEILRRAAASGLAEGLKSLDKVDLIRDYPTEVRDIHRVVKTLYSKCDDEALRIHLQEILLTLGEVAKTLLQVTVTTER</sequence>
<dbReference type="KEGG" id="goe:100904720"/>
<dbReference type="AlphaFoldDB" id="A0AAJ6VZW4"/>
<dbReference type="InterPro" id="IPR019451">
    <property type="entry name" value="Rtp1_C1"/>
</dbReference>
<dbReference type="InterPro" id="IPR039600">
    <property type="entry name" value="TANGO6/Rtp1"/>
</dbReference>
<proteinExistence type="inferred from homology"/>
<dbReference type="GO" id="GO:0009306">
    <property type="term" value="P:protein secretion"/>
    <property type="evidence" value="ECO:0007669"/>
    <property type="project" value="TreeGrafter"/>
</dbReference>
<gene>
    <name evidence="4" type="primary">LOC100904720</name>
</gene>
<accession>A0AAJ6VZW4</accession>
<evidence type="ECO:0000313" key="4">
    <source>
        <dbReference type="RefSeq" id="XP_003746620.1"/>
    </source>
</evidence>
<dbReference type="RefSeq" id="XP_003746620.1">
    <property type="nucleotide sequence ID" value="XM_003746572.2"/>
</dbReference>
<keyword evidence="3" id="KW-1185">Reference proteome</keyword>
<evidence type="ECO:0000313" key="3">
    <source>
        <dbReference type="Proteomes" id="UP000694867"/>
    </source>
</evidence>
<organism evidence="3 4">
    <name type="scientific">Galendromus occidentalis</name>
    <name type="common">western predatory mite</name>
    <dbReference type="NCBI Taxonomy" id="34638"/>
    <lineage>
        <taxon>Eukaryota</taxon>
        <taxon>Metazoa</taxon>
        <taxon>Ecdysozoa</taxon>
        <taxon>Arthropoda</taxon>
        <taxon>Chelicerata</taxon>
        <taxon>Arachnida</taxon>
        <taxon>Acari</taxon>
        <taxon>Parasitiformes</taxon>
        <taxon>Mesostigmata</taxon>
        <taxon>Gamasina</taxon>
        <taxon>Phytoseioidea</taxon>
        <taxon>Phytoseiidae</taxon>
        <taxon>Typhlodrominae</taxon>
        <taxon>Galendromus</taxon>
    </lineage>
</organism>
<dbReference type="SUPFAM" id="SSF48371">
    <property type="entry name" value="ARM repeat"/>
    <property type="match status" value="1"/>
</dbReference>
<dbReference type="PANTHER" id="PTHR20959">
    <property type="entry name" value="TRANSPORT AND GOLGI ORGANIZATION PROTEIN 6 FAMILY MEMBER"/>
    <property type="match status" value="1"/>
</dbReference>
<dbReference type="GeneID" id="100904720"/>
<dbReference type="InterPro" id="IPR016024">
    <property type="entry name" value="ARM-type_fold"/>
</dbReference>
<protein>
    <submittedName>
        <fullName evidence="4">Uncharacterized protein LOC100904720</fullName>
    </submittedName>
</protein>
<dbReference type="Gene3D" id="1.25.10.10">
    <property type="entry name" value="Leucine-rich Repeat Variant"/>
    <property type="match status" value="1"/>
</dbReference>
<name>A0AAJ6VZW4_9ACAR</name>
<evidence type="ECO:0000259" key="2">
    <source>
        <dbReference type="Pfam" id="PF10363"/>
    </source>
</evidence>
<dbReference type="PANTHER" id="PTHR20959:SF1">
    <property type="entry name" value="TRANSPORT AND GOLGI ORGANIZATION PROTEIN 6 HOMOLOG"/>
    <property type="match status" value="1"/>
</dbReference>